<accession>A0A733YGL2</accession>
<dbReference type="GO" id="GO:0015643">
    <property type="term" value="F:toxic substance binding"/>
    <property type="evidence" value="ECO:0007669"/>
    <property type="project" value="InterPro"/>
</dbReference>
<dbReference type="AlphaFoldDB" id="A0A733YGL2"/>
<evidence type="ECO:0008006" key="3">
    <source>
        <dbReference type="Google" id="ProtNLM"/>
    </source>
</evidence>
<name>A0A733YGL2_SALET</name>
<evidence type="ECO:0000313" key="2">
    <source>
        <dbReference type="EMBL" id="HAE6051196.1"/>
    </source>
</evidence>
<dbReference type="Pfam" id="PF03857">
    <property type="entry name" value="Colicin_im"/>
    <property type="match status" value="1"/>
</dbReference>
<sequence length="178" mass="20788">MQSGKSGNNRHANKILLLSVLAGTFPLLLIYCLYLINPDSPFLNYIFNSTLDIPSVTSSFSPVMTRVMDMYSKNEPFFAILIFLFLFRNRKTGTVADKEKLITACIFSPFIYAFYVYYFLWNNFELTTAGRPVRLLAENNLGLLFFYICLYYASLLLTYIMCYQPVLVYRLWKERQSQ</sequence>
<evidence type="ECO:0000256" key="1">
    <source>
        <dbReference type="SAM" id="Phobius"/>
    </source>
</evidence>
<keyword evidence="1" id="KW-1133">Transmembrane helix</keyword>
<feature type="transmembrane region" description="Helical" evidence="1">
    <location>
        <begin position="15"/>
        <end position="36"/>
    </location>
</feature>
<dbReference type="EMBL" id="DAASLT010000007">
    <property type="protein sequence ID" value="HAE6051196.1"/>
    <property type="molecule type" value="Genomic_DNA"/>
</dbReference>
<keyword evidence="1" id="KW-0472">Membrane</keyword>
<protein>
    <recommendedName>
        <fullName evidence="3">Colicin-A immunity protein</fullName>
    </recommendedName>
</protein>
<feature type="transmembrane region" description="Helical" evidence="1">
    <location>
        <begin position="141"/>
        <end position="163"/>
    </location>
</feature>
<feature type="transmembrane region" description="Helical" evidence="1">
    <location>
        <begin position="101"/>
        <end position="121"/>
    </location>
</feature>
<reference evidence="2" key="1">
    <citation type="journal article" date="2018" name="Genome Biol.">
        <title>SKESA: strategic k-mer extension for scrupulous assemblies.</title>
        <authorList>
            <person name="Souvorov A."/>
            <person name="Agarwala R."/>
            <person name="Lipman D.J."/>
        </authorList>
    </citation>
    <scope>NUCLEOTIDE SEQUENCE</scope>
    <source>
        <strain evidence="2">12-2229</strain>
    </source>
</reference>
<gene>
    <name evidence="2" type="ORF">G4I76_002982</name>
</gene>
<reference evidence="2" key="2">
    <citation type="submission" date="2018-07" db="EMBL/GenBank/DDBJ databases">
        <authorList>
            <consortium name="NCBI Pathogen Detection Project"/>
        </authorList>
    </citation>
    <scope>NUCLEOTIDE SEQUENCE</scope>
    <source>
        <strain evidence="2">12-2229</strain>
    </source>
</reference>
<proteinExistence type="predicted"/>
<dbReference type="InterPro" id="IPR005557">
    <property type="entry name" value="Colicin_im"/>
</dbReference>
<dbReference type="GO" id="GO:0030153">
    <property type="term" value="P:bacteriocin immunity"/>
    <property type="evidence" value="ECO:0007669"/>
    <property type="project" value="InterPro"/>
</dbReference>
<dbReference type="PIRSF" id="PIRSF003003">
    <property type="entry name" value="Colicin_im"/>
    <property type="match status" value="1"/>
</dbReference>
<comment type="caution">
    <text evidence="2">The sequence shown here is derived from an EMBL/GenBank/DDBJ whole genome shotgun (WGS) entry which is preliminary data.</text>
</comment>
<organism evidence="2">
    <name type="scientific">Salmonella enterica subsp. enterica serovar Javiana</name>
    <dbReference type="NCBI Taxonomy" id="363569"/>
    <lineage>
        <taxon>Bacteria</taxon>
        <taxon>Pseudomonadati</taxon>
        <taxon>Pseudomonadota</taxon>
        <taxon>Gammaproteobacteria</taxon>
        <taxon>Enterobacterales</taxon>
        <taxon>Enterobacteriaceae</taxon>
        <taxon>Salmonella</taxon>
    </lineage>
</organism>
<keyword evidence="1" id="KW-0812">Transmembrane</keyword>